<name>A0ABW2F8B3_9BACL</name>
<keyword evidence="5" id="KW-1185">Reference proteome</keyword>
<dbReference type="PROSITE" id="PS01125">
    <property type="entry name" value="ROK"/>
    <property type="match status" value="1"/>
</dbReference>
<dbReference type="Gene3D" id="3.30.420.40">
    <property type="match status" value="2"/>
</dbReference>
<evidence type="ECO:0000256" key="1">
    <source>
        <dbReference type="ARBA" id="ARBA00002486"/>
    </source>
</evidence>
<keyword evidence="3" id="KW-0859">Xylose metabolism</keyword>
<reference evidence="5" key="1">
    <citation type="journal article" date="2019" name="Int. J. Syst. Evol. Microbiol.">
        <title>The Global Catalogue of Microorganisms (GCM) 10K type strain sequencing project: providing services to taxonomists for standard genome sequencing and annotation.</title>
        <authorList>
            <consortium name="The Broad Institute Genomics Platform"/>
            <consortium name="The Broad Institute Genome Sequencing Center for Infectious Disease"/>
            <person name="Wu L."/>
            <person name="Ma J."/>
        </authorList>
    </citation>
    <scope>NUCLEOTIDE SEQUENCE [LARGE SCALE GENOMIC DNA]</scope>
    <source>
        <strain evidence="5">KCTC 12907</strain>
    </source>
</reference>
<proteinExistence type="inferred from homology"/>
<comment type="function">
    <text evidence="1">Transcriptional repressor of xylose-utilizing enzymes.</text>
</comment>
<evidence type="ECO:0000313" key="4">
    <source>
        <dbReference type="EMBL" id="MFC7148214.1"/>
    </source>
</evidence>
<organism evidence="4 5">
    <name type="scientific">Cohnella cellulosilytica</name>
    <dbReference type="NCBI Taxonomy" id="986710"/>
    <lineage>
        <taxon>Bacteria</taxon>
        <taxon>Bacillati</taxon>
        <taxon>Bacillota</taxon>
        <taxon>Bacilli</taxon>
        <taxon>Bacillales</taxon>
        <taxon>Paenibacillaceae</taxon>
        <taxon>Cohnella</taxon>
    </lineage>
</organism>
<dbReference type="InterPro" id="IPR049874">
    <property type="entry name" value="ROK_cs"/>
</dbReference>
<dbReference type="EMBL" id="JBHTAI010000003">
    <property type="protein sequence ID" value="MFC7148214.1"/>
    <property type="molecule type" value="Genomic_DNA"/>
</dbReference>
<dbReference type="RefSeq" id="WP_378048771.1">
    <property type="nucleotide sequence ID" value="NZ_JBHMDN010000018.1"/>
</dbReference>
<dbReference type="SUPFAM" id="SSF46785">
    <property type="entry name" value="Winged helix' DNA-binding domain"/>
    <property type="match status" value="1"/>
</dbReference>
<dbReference type="InterPro" id="IPR000600">
    <property type="entry name" value="ROK"/>
</dbReference>
<dbReference type="SUPFAM" id="SSF53067">
    <property type="entry name" value="Actin-like ATPase domain"/>
    <property type="match status" value="1"/>
</dbReference>
<dbReference type="PANTHER" id="PTHR18964:SF149">
    <property type="entry name" value="BIFUNCTIONAL UDP-N-ACETYLGLUCOSAMINE 2-EPIMERASE_N-ACETYLMANNOSAMINE KINASE"/>
    <property type="match status" value="1"/>
</dbReference>
<dbReference type="Pfam" id="PF00480">
    <property type="entry name" value="ROK"/>
    <property type="match status" value="1"/>
</dbReference>
<comment type="similarity">
    <text evidence="2">Belongs to the ROK (NagC/XylR) family.</text>
</comment>
<dbReference type="PANTHER" id="PTHR18964">
    <property type="entry name" value="ROK (REPRESSOR, ORF, KINASE) FAMILY"/>
    <property type="match status" value="1"/>
</dbReference>
<evidence type="ECO:0000256" key="3">
    <source>
        <dbReference type="ARBA" id="ARBA00022629"/>
    </source>
</evidence>
<dbReference type="InterPro" id="IPR043129">
    <property type="entry name" value="ATPase_NBD"/>
</dbReference>
<dbReference type="InterPro" id="IPR036390">
    <property type="entry name" value="WH_DNA-bd_sf"/>
</dbReference>
<dbReference type="Proteomes" id="UP001596378">
    <property type="component" value="Unassembled WGS sequence"/>
</dbReference>
<sequence length="398" mass="43135">MFEGLGHDQSMMRRHHSLLLFNLIRDARQISRVDLAKASQMSGTSVGKIVKELMDYGLVIETGQTSGKVGRKPTLLQINPQGAHVIGVDVDIDRITLGVVDLNGKVISRRDQAIDMEQEDEVVLDGIADRILELIASNGSRNMIGVGVCIPGLVSWPDGNVAAVPQFHWKNVKVREHLEEKLNLTVYVDNNVKTSLLAEYLFGSVKGLKHVVGIHIGSGLGSAVIENGEILRGVGNTLGEIGHTLMDPTGQLCDCGRFGCLQTFICSTALEKQAGKPIAEIVAAANDNDPAAVRLMDRAGEYLAIAIANAICLYNPESVLLMGAMTEYYPQIVSKVEECLPKYSWEPLSQSFSLRSPQLGSDSGIIGGTALVLNEQLKSPLHKFNGFEDNNILPLDLN</sequence>
<protein>
    <submittedName>
        <fullName evidence="4">ROK family protein</fullName>
    </submittedName>
</protein>
<dbReference type="InterPro" id="IPR036388">
    <property type="entry name" value="WH-like_DNA-bd_sf"/>
</dbReference>
<gene>
    <name evidence="4" type="ORF">ACFQMJ_06645</name>
</gene>
<keyword evidence="3" id="KW-0119">Carbohydrate metabolism</keyword>
<evidence type="ECO:0000256" key="2">
    <source>
        <dbReference type="ARBA" id="ARBA00006479"/>
    </source>
</evidence>
<evidence type="ECO:0000313" key="5">
    <source>
        <dbReference type="Proteomes" id="UP001596378"/>
    </source>
</evidence>
<dbReference type="Gene3D" id="1.10.10.10">
    <property type="entry name" value="Winged helix-like DNA-binding domain superfamily/Winged helix DNA-binding domain"/>
    <property type="match status" value="1"/>
</dbReference>
<accession>A0ABW2F8B3</accession>
<comment type="caution">
    <text evidence="4">The sequence shown here is derived from an EMBL/GenBank/DDBJ whole genome shotgun (WGS) entry which is preliminary data.</text>
</comment>